<proteinExistence type="predicted"/>
<dbReference type="AlphaFoldDB" id="A0A978VS29"/>
<dbReference type="PANTHER" id="PTHR23294:SF59">
    <property type="entry name" value="UNC93-LIKE PROTEIN C922.05C"/>
    <property type="match status" value="1"/>
</dbReference>
<comment type="subcellular location">
    <subcellularLocation>
        <location evidence="1">Membrane</location>
        <topology evidence="1">Multi-pass membrane protein</topology>
    </subcellularLocation>
</comment>
<evidence type="ECO:0000256" key="5">
    <source>
        <dbReference type="SAM" id="MobiDB-lite"/>
    </source>
</evidence>
<keyword evidence="3 6" id="KW-1133">Transmembrane helix</keyword>
<dbReference type="InterPro" id="IPR036259">
    <property type="entry name" value="MFS_trans_sf"/>
</dbReference>
<feature type="transmembrane region" description="Helical" evidence="6">
    <location>
        <begin position="247"/>
        <end position="263"/>
    </location>
</feature>
<dbReference type="OrthoDB" id="196103at2759"/>
<dbReference type="Gene3D" id="1.20.1250.20">
    <property type="entry name" value="MFS general substrate transporter like domains"/>
    <property type="match status" value="1"/>
</dbReference>
<feature type="transmembrane region" description="Helical" evidence="6">
    <location>
        <begin position="359"/>
        <end position="380"/>
    </location>
</feature>
<evidence type="ECO:0000256" key="6">
    <source>
        <dbReference type="SAM" id="Phobius"/>
    </source>
</evidence>
<evidence type="ECO:0008006" key="9">
    <source>
        <dbReference type="Google" id="ProtNLM"/>
    </source>
</evidence>
<keyword evidence="2 6" id="KW-0812">Transmembrane</keyword>
<feature type="transmembrane region" description="Helical" evidence="6">
    <location>
        <begin position="92"/>
        <end position="111"/>
    </location>
</feature>
<dbReference type="EMBL" id="JAEACU010000003">
    <property type="protein sequence ID" value="KAH7538354.1"/>
    <property type="molecule type" value="Genomic_DNA"/>
</dbReference>
<feature type="transmembrane region" description="Helical" evidence="6">
    <location>
        <begin position="283"/>
        <end position="300"/>
    </location>
</feature>
<feature type="transmembrane region" description="Helical" evidence="6">
    <location>
        <begin position="423"/>
        <end position="444"/>
    </location>
</feature>
<feature type="transmembrane region" description="Helical" evidence="6">
    <location>
        <begin position="190"/>
        <end position="209"/>
    </location>
</feature>
<feature type="transmembrane region" description="Helical" evidence="6">
    <location>
        <begin position="66"/>
        <end position="85"/>
    </location>
</feature>
<gene>
    <name evidence="7" type="ORF">FEM48_Zijuj03G0190600</name>
</gene>
<feature type="transmembrane region" description="Helical" evidence="6">
    <location>
        <begin position="312"/>
        <end position="331"/>
    </location>
</feature>
<dbReference type="Pfam" id="PF05978">
    <property type="entry name" value="UNC-93"/>
    <property type="match status" value="1"/>
</dbReference>
<dbReference type="GO" id="GO:0016020">
    <property type="term" value="C:membrane"/>
    <property type="evidence" value="ECO:0007669"/>
    <property type="project" value="UniProtKB-SubCell"/>
</dbReference>
<dbReference type="SUPFAM" id="SSF103473">
    <property type="entry name" value="MFS general substrate transporter"/>
    <property type="match status" value="1"/>
</dbReference>
<evidence type="ECO:0000256" key="1">
    <source>
        <dbReference type="ARBA" id="ARBA00004141"/>
    </source>
</evidence>
<dbReference type="PANTHER" id="PTHR23294">
    <property type="entry name" value="ET TRANSLATION PRODUCT-RELATED"/>
    <property type="match status" value="1"/>
</dbReference>
<organism evidence="7 8">
    <name type="scientific">Ziziphus jujuba var. spinosa</name>
    <dbReference type="NCBI Taxonomy" id="714518"/>
    <lineage>
        <taxon>Eukaryota</taxon>
        <taxon>Viridiplantae</taxon>
        <taxon>Streptophyta</taxon>
        <taxon>Embryophyta</taxon>
        <taxon>Tracheophyta</taxon>
        <taxon>Spermatophyta</taxon>
        <taxon>Magnoliopsida</taxon>
        <taxon>eudicotyledons</taxon>
        <taxon>Gunneridae</taxon>
        <taxon>Pentapetalae</taxon>
        <taxon>rosids</taxon>
        <taxon>fabids</taxon>
        <taxon>Rosales</taxon>
        <taxon>Rhamnaceae</taxon>
        <taxon>Paliureae</taxon>
        <taxon>Ziziphus</taxon>
    </lineage>
</organism>
<evidence type="ECO:0000313" key="8">
    <source>
        <dbReference type="Proteomes" id="UP000813462"/>
    </source>
</evidence>
<dbReference type="Proteomes" id="UP000813462">
    <property type="component" value="Unassembled WGS sequence"/>
</dbReference>
<dbReference type="InterPro" id="IPR010291">
    <property type="entry name" value="Ion_channel_UNC-93"/>
</dbReference>
<dbReference type="CDD" id="cd06178">
    <property type="entry name" value="MFS_unc93-like"/>
    <property type="match status" value="1"/>
</dbReference>
<reference evidence="7" key="1">
    <citation type="journal article" date="2021" name="Front. Plant Sci.">
        <title>Chromosome-Scale Genome Assembly for Chinese Sour Jujube and Insights Into Its Genome Evolution and Domestication Signature.</title>
        <authorList>
            <person name="Shen L.-Y."/>
            <person name="Luo H."/>
            <person name="Wang X.-L."/>
            <person name="Wang X.-M."/>
            <person name="Qiu X.-J."/>
            <person name="Liu H."/>
            <person name="Zhou S.-S."/>
            <person name="Jia K.-H."/>
            <person name="Nie S."/>
            <person name="Bao Y.-T."/>
            <person name="Zhang R.-G."/>
            <person name="Yun Q.-Z."/>
            <person name="Chai Y.-H."/>
            <person name="Lu J.-Y."/>
            <person name="Li Y."/>
            <person name="Zhao S.-W."/>
            <person name="Mao J.-F."/>
            <person name="Jia S.-G."/>
            <person name="Mao Y.-M."/>
        </authorList>
    </citation>
    <scope>NUCLEOTIDE SEQUENCE</scope>
    <source>
        <strain evidence="7">AT0</strain>
        <tissue evidence="7">Leaf</tissue>
    </source>
</reference>
<feature type="region of interest" description="Disordered" evidence="5">
    <location>
        <begin position="451"/>
        <end position="472"/>
    </location>
</feature>
<protein>
    <recommendedName>
        <fullName evidence="9">UNC93-like protein 1</fullName>
    </recommendedName>
</protein>
<dbReference type="InterPro" id="IPR051617">
    <property type="entry name" value="UNC-93-like_regulator"/>
</dbReference>
<comment type="caution">
    <text evidence="7">The sequence shown here is derived from an EMBL/GenBank/DDBJ whole genome shotgun (WGS) entry which is preliminary data.</text>
</comment>
<sequence length="472" mass="51299">MMSFHADQQEQQPMQLPNNKSTFRHNSPLFQVVVIGLVCFCCPGMYNALAGIGGFGQVDPTASNNSLTALFATFAVVGVLGGGINNILGPRLALFSSCLTYVLFVASFLYYNHQQKQGFAIVAGAILGVGAGLLWAAQGAIVTSYPPPDRKGTYISIFWCLFNLGGVIGSLIPFFLNFHRSRATSVNDATYIGFMCLMSAGALLSLAILPPGKVVRDDGTLCTNKNQYSNVCTEAVEIVKLFMNWKMLLIFPGAWSSTFFYTYLFNNVNGVLFNLRTRGLNNLVFWGAEMLGSVGIGYLMDFSFKSRRTRGFVGIGVVSLLGTAIWGGAFANQLRYSRHDLPDKKLDFAGSGVDFAGPFLLYFSFGLLDAMFQSLVYWILGCLANDSETLGRYAGFFKGVQSAGAAVAWQVDAKKVSFMSQLLVNWSLTTVGYPLLVVLVMLAVKDDNNTEEGTTKEEVTLPPSANHPDSVN</sequence>
<name>A0A978VS29_ZIZJJ</name>
<evidence type="ECO:0000313" key="7">
    <source>
        <dbReference type="EMBL" id="KAH7538354.1"/>
    </source>
</evidence>
<feature type="transmembrane region" description="Helical" evidence="6">
    <location>
        <begin position="29"/>
        <end position="46"/>
    </location>
</feature>
<evidence type="ECO:0000256" key="2">
    <source>
        <dbReference type="ARBA" id="ARBA00022692"/>
    </source>
</evidence>
<feature type="transmembrane region" description="Helical" evidence="6">
    <location>
        <begin position="154"/>
        <end position="178"/>
    </location>
</feature>
<evidence type="ECO:0000256" key="4">
    <source>
        <dbReference type="ARBA" id="ARBA00023136"/>
    </source>
</evidence>
<accession>A0A978VS29</accession>
<evidence type="ECO:0000256" key="3">
    <source>
        <dbReference type="ARBA" id="ARBA00022989"/>
    </source>
</evidence>
<keyword evidence="4 6" id="KW-0472">Membrane</keyword>
<feature type="transmembrane region" description="Helical" evidence="6">
    <location>
        <begin position="117"/>
        <end position="142"/>
    </location>
</feature>